<dbReference type="GO" id="GO:0061711">
    <property type="term" value="F:tRNA N(6)-L-threonylcarbamoyladenine synthase activity"/>
    <property type="evidence" value="ECO:0007669"/>
    <property type="project" value="UniProtKB-EC"/>
</dbReference>
<keyword evidence="3" id="KW-0819">tRNA processing</keyword>
<dbReference type="EMBL" id="CR522870">
    <property type="protein sequence ID" value="CAG35891.1"/>
    <property type="molecule type" value="Genomic_DNA"/>
</dbReference>
<dbReference type="OrthoDB" id="9809995at2"/>
<keyword evidence="4" id="KW-0479">Metal-binding</keyword>
<feature type="domain" description="Gcp-like" evidence="8">
    <location>
        <begin position="41"/>
        <end position="229"/>
    </location>
</feature>
<evidence type="ECO:0000256" key="1">
    <source>
        <dbReference type="ARBA" id="ARBA00012156"/>
    </source>
</evidence>
<evidence type="ECO:0000256" key="5">
    <source>
        <dbReference type="ARBA" id="ARBA00023004"/>
    </source>
</evidence>
<dbReference type="GO" id="GO:0005829">
    <property type="term" value="C:cytosol"/>
    <property type="evidence" value="ECO:0007669"/>
    <property type="project" value="TreeGrafter"/>
</dbReference>
<evidence type="ECO:0000259" key="8">
    <source>
        <dbReference type="Pfam" id="PF00814"/>
    </source>
</evidence>
<dbReference type="RefSeq" id="WP_011188403.1">
    <property type="nucleotide sequence ID" value="NC_006138.1"/>
</dbReference>
<reference evidence="10" key="1">
    <citation type="journal article" date="2004" name="Environ. Microbiol.">
        <title>The genome of Desulfotalea psychrophila, a sulfate-reducing bacterium from permanently cold Arctic sediments.</title>
        <authorList>
            <person name="Rabus R."/>
            <person name="Ruepp A."/>
            <person name="Frickey T."/>
            <person name="Rattei T."/>
            <person name="Fartmann B."/>
            <person name="Stark M."/>
            <person name="Bauer M."/>
            <person name="Zibat A."/>
            <person name="Lombardot T."/>
            <person name="Becker I."/>
            <person name="Amann J."/>
            <person name="Gellner K."/>
            <person name="Teeling H."/>
            <person name="Leuschner W.D."/>
            <person name="Gloeckner F.-O."/>
            <person name="Lupas A.N."/>
            <person name="Amann R."/>
            <person name="Klenk H.-P."/>
        </authorList>
    </citation>
    <scope>NUCLEOTIDE SEQUENCE [LARGE SCALE GENOMIC DNA]</scope>
    <source>
        <strain evidence="10">DSM 12343 / LSv54</strain>
    </source>
</reference>
<dbReference type="PRINTS" id="PR00789">
    <property type="entry name" value="OSIALOPTASE"/>
</dbReference>
<dbReference type="AlphaFoldDB" id="Q6AP33"/>
<accession>Q6AP33</accession>
<dbReference type="EC" id="2.3.1.234" evidence="1"/>
<name>Q6AP33_DESPS</name>
<evidence type="ECO:0000313" key="10">
    <source>
        <dbReference type="Proteomes" id="UP000000602"/>
    </source>
</evidence>
<dbReference type="Proteomes" id="UP000000602">
    <property type="component" value="Chromosome"/>
</dbReference>
<keyword evidence="6" id="KW-0012">Acyltransferase</keyword>
<dbReference type="GO" id="GO:0046872">
    <property type="term" value="F:metal ion binding"/>
    <property type="evidence" value="ECO:0007669"/>
    <property type="project" value="UniProtKB-KW"/>
</dbReference>
<keyword evidence="5" id="KW-0408">Iron</keyword>
<dbReference type="GO" id="GO:0002949">
    <property type="term" value="P:tRNA threonylcarbamoyladenosine modification"/>
    <property type="evidence" value="ECO:0007669"/>
    <property type="project" value="InterPro"/>
</dbReference>
<dbReference type="InterPro" id="IPR000905">
    <property type="entry name" value="Gcp-like_dom"/>
</dbReference>
<dbReference type="NCBIfam" id="TIGR03725">
    <property type="entry name" value="T6A_YeaZ"/>
    <property type="match status" value="1"/>
</dbReference>
<comment type="catalytic activity">
    <reaction evidence="7">
        <text>L-threonylcarbamoyladenylate + adenosine(37) in tRNA = N(6)-L-threonylcarbamoyladenosine(37) in tRNA + AMP + H(+)</text>
        <dbReference type="Rhea" id="RHEA:37059"/>
        <dbReference type="Rhea" id="RHEA-COMP:10162"/>
        <dbReference type="Rhea" id="RHEA-COMP:10163"/>
        <dbReference type="ChEBI" id="CHEBI:15378"/>
        <dbReference type="ChEBI" id="CHEBI:73682"/>
        <dbReference type="ChEBI" id="CHEBI:74411"/>
        <dbReference type="ChEBI" id="CHEBI:74418"/>
        <dbReference type="ChEBI" id="CHEBI:456215"/>
        <dbReference type="EC" id="2.3.1.234"/>
    </reaction>
</comment>
<dbReference type="InterPro" id="IPR043129">
    <property type="entry name" value="ATPase_NBD"/>
</dbReference>
<dbReference type="Pfam" id="PF00814">
    <property type="entry name" value="TsaD"/>
    <property type="match status" value="1"/>
</dbReference>
<keyword evidence="10" id="KW-1185">Reference proteome</keyword>
<dbReference type="Gene3D" id="3.30.420.40">
    <property type="match status" value="2"/>
</dbReference>
<dbReference type="PANTHER" id="PTHR11735">
    <property type="entry name" value="TRNA N6-ADENOSINE THREONYLCARBAMOYLTRANSFERASE"/>
    <property type="match status" value="1"/>
</dbReference>
<evidence type="ECO:0000313" key="9">
    <source>
        <dbReference type="EMBL" id="CAG35891.1"/>
    </source>
</evidence>
<keyword evidence="2" id="KW-0808">Transferase</keyword>
<dbReference type="CDD" id="cd24032">
    <property type="entry name" value="ASKHA_NBD_TsaB"/>
    <property type="match status" value="1"/>
</dbReference>
<dbReference type="SUPFAM" id="SSF53067">
    <property type="entry name" value="Actin-like ATPase domain"/>
    <property type="match status" value="2"/>
</dbReference>
<evidence type="ECO:0000256" key="3">
    <source>
        <dbReference type="ARBA" id="ARBA00022694"/>
    </source>
</evidence>
<dbReference type="HOGENOM" id="CLU_064886_0_1_7"/>
<sequence length="242" mass="25224">MTQPVLLAIDTATNCSSVAITRGDSLCGEVIASLSLSSGITHSRRLLTSIEWLMAEVGMDWQGLTGIAVSLGPGSFTGLRIGMATAKGLATAAGLPLYGVSSLDVLASRCVTDKLICVALDARKKEVYTALYRRVGGEIQRLGDYQVLAPESLVAMIDEPVLFVGDGVRVYSDRLSLSALAGAEIAPAILHTISATALGFCAADCAIRGEMLDTAAAVPLYVRASDAELNLGIKVTPRPIPC</sequence>
<evidence type="ECO:0000256" key="6">
    <source>
        <dbReference type="ARBA" id="ARBA00023315"/>
    </source>
</evidence>
<dbReference type="eggNOG" id="COG1214">
    <property type="taxonomic scope" value="Bacteria"/>
</dbReference>
<dbReference type="PANTHER" id="PTHR11735:SF11">
    <property type="entry name" value="TRNA THREONYLCARBAMOYLADENOSINE BIOSYNTHESIS PROTEIN TSAB"/>
    <property type="match status" value="1"/>
</dbReference>
<evidence type="ECO:0000256" key="7">
    <source>
        <dbReference type="ARBA" id="ARBA00048117"/>
    </source>
</evidence>
<dbReference type="STRING" id="177439.DP1162"/>
<proteinExistence type="predicted"/>
<dbReference type="InterPro" id="IPR022496">
    <property type="entry name" value="T6A_TsaB"/>
</dbReference>
<evidence type="ECO:0000256" key="2">
    <source>
        <dbReference type="ARBA" id="ARBA00022679"/>
    </source>
</evidence>
<organism evidence="9 10">
    <name type="scientific">Desulfotalea psychrophila (strain LSv54 / DSM 12343)</name>
    <dbReference type="NCBI Taxonomy" id="177439"/>
    <lineage>
        <taxon>Bacteria</taxon>
        <taxon>Pseudomonadati</taxon>
        <taxon>Thermodesulfobacteriota</taxon>
        <taxon>Desulfobulbia</taxon>
        <taxon>Desulfobulbales</taxon>
        <taxon>Desulfocapsaceae</taxon>
        <taxon>Desulfotalea</taxon>
    </lineage>
</organism>
<dbReference type="KEGG" id="dps:DP1162"/>
<evidence type="ECO:0000256" key="4">
    <source>
        <dbReference type="ARBA" id="ARBA00022723"/>
    </source>
</evidence>
<protein>
    <recommendedName>
        <fullName evidence="1">N(6)-L-threonylcarbamoyladenine synthase</fullName>
        <ecNumber evidence="1">2.3.1.234</ecNumber>
    </recommendedName>
</protein>
<gene>
    <name evidence="9" type="ordered locus">DP1162</name>
</gene>
<dbReference type="InterPro" id="IPR017861">
    <property type="entry name" value="KAE1/TsaD"/>
</dbReference>